<dbReference type="InterPro" id="IPR027417">
    <property type="entry name" value="P-loop_NTPase"/>
</dbReference>
<keyword evidence="3" id="KW-0547">Nucleotide-binding</keyword>
<gene>
    <name evidence="3" type="ORF">IAC23_03545</name>
</gene>
<dbReference type="Pfam" id="PF13635">
    <property type="entry name" value="DUF4143"/>
    <property type="match status" value="1"/>
</dbReference>
<accession>A0A9D9EBA8</accession>
<sequence length="429" mass="47691">MEYLKRIADGELKLRLEAFGAVQIRGPKWCGKTTTAEMQAKSVLKMQDPDSREGYLATARTKPSLLLKGETPRLIDEWQVAPVLWDAVRNAVDERRKKGQFILTGSTVINDTEIMHTGTGRIARMSMYPMSLYESGESNGLVSLRELFDNPSTDIDGVVSSLSVEELIFAACRGGWPASLDNMSDTAKLLIAKEYVDIICEEDISKIDNVRRNPVLARLVMRSYARNLCTLAKKTNMLKDVSAEMEGTSIKTFDDYVDALERLFVIADIPAWNPAIRSATVIRTSRKRCFADPAIAAAVAGLAPQALAFDMKTFGFIYECLCMRDLKVYSQALGGKLSYYHDRYGLEADAVLHLQDGRYALIECKLGSRDIDAGAAHLLELKNLIQHHNEKDSQIQLRLPDLLVILTGGNMAYTRNDGVKVIPVGCLKD</sequence>
<comment type="caution">
    <text evidence="3">The sequence shown here is derived from an EMBL/GenBank/DDBJ whole genome shotgun (WGS) entry which is preliminary data.</text>
</comment>
<name>A0A9D9EBA8_9BACT</name>
<reference evidence="3" key="2">
    <citation type="journal article" date="2021" name="PeerJ">
        <title>Extensive microbial diversity within the chicken gut microbiome revealed by metagenomics and culture.</title>
        <authorList>
            <person name="Gilroy R."/>
            <person name="Ravi A."/>
            <person name="Getino M."/>
            <person name="Pursley I."/>
            <person name="Horton D.L."/>
            <person name="Alikhan N.F."/>
            <person name="Baker D."/>
            <person name="Gharbi K."/>
            <person name="Hall N."/>
            <person name="Watson M."/>
            <person name="Adriaenssens E.M."/>
            <person name="Foster-Nyarko E."/>
            <person name="Jarju S."/>
            <person name="Secka A."/>
            <person name="Antonio M."/>
            <person name="Oren A."/>
            <person name="Chaudhuri R.R."/>
            <person name="La Ragione R."/>
            <person name="Hildebrand F."/>
            <person name="Pallen M.J."/>
        </authorList>
    </citation>
    <scope>NUCLEOTIDE SEQUENCE</scope>
    <source>
        <strain evidence="3">D5-748</strain>
    </source>
</reference>
<dbReference type="PANTHER" id="PTHR43566:SF2">
    <property type="entry name" value="DUF4143 DOMAIN-CONTAINING PROTEIN"/>
    <property type="match status" value="1"/>
</dbReference>
<dbReference type="AlphaFoldDB" id="A0A9D9EBA8"/>
<evidence type="ECO:0000313" key="4">
    <source>
        <dbReference type="Proteomes" id="UP000823619"/>
    </source>
</evidence>
<dbReference type="Pfam" id="PF13173">
    <property type="entry name" value="AAA_14"/>
    <property type="match status" value="1"/>
</dbReference>
<organism evidence="3 4">
    <name type="scientific">Candidatus Cryptobacteroides merdavium</name>
    <dbReference type="NCBI Taxonomy" id="2840769"/>
    <lineage>
        <taxon>Bacteria</taxon>
        <taxon>Pseudomonadati</taxon>
        <taxon>Bacteroidota</taxon>
        <taxon>Bacteroidia</taxon>
        <taxon>Bacteroidales</taxon>
        <taxon>Candidatus Cryptobacteroides</taxon>
    </lineage>
</organism>
<dbReference type="InterPro" id="IPR025420">
    <property type="entry name" value="DUF4143"/>
</dbReference>
<dbReference type="SUPFAM" id="SSF52540">
    <property type="entry name" value="P-loop containing nucleoside triphosphate hydrolases"/>
    <property type="match status" value="1"/>
</dbReference>
<dbReference type="GO" id="GO:0005524">
    <property type="term" value="F:ATP binding"/>
    <property type="evidence" value="ECO:0007669"/>
    <property type="project" value="UniProtKB-KW"/>
</dbReference>
<evidence type="ECO:0000259" key="2">
    <source>
        <dbReference type="Pfam" id="PF13635"/>
    </source>
</evidence>
<feature type="domain" description="AAA" evidence="1">
    <location>
        <begin position="21"/>
        <end position="134"/>
    </location>
</feature>
<protein>
    <submittedName>
        <fullName evidence="3">ATP-binding protein</fullName>
    </submittedName>
</protein>
<dbReference type="EMBL" id="JADIMO010000039">
    <property type="protein sequence ID" value="MBO8444756.1"/>
    <property type="molecule type" value="Genomic_DNA"/>
</dbReference>
<proteinExistence type="predicted"/>
<dbReference type="InterPro" id="IPR041682">
    <property type="entry name" value="AAA_14"/>
</dbReference>
<dbReference type="Proteomes" id="UP000823619">
    <property type="component" value="Unassembled WGS sequence"/>
</dbReference>
<reference evidence="3" key="1">
    <citation type="submission" date="2020-10" db="EMBL/GenBank/DDBJ databases">
        <authorList>
            <person name="Gilroy R."/>
        </authorList>
    </citation>
    <scope>NUCLEOTIDE SEQUENCE</scope>
    <source>
        <strain evidence="3">D5-748</strain>
    </source>
</reference>
<evidence type="ECO:0000313" key="3">
    <source>
        <dbReference type="EMBL" id="MBO8444756.1"/>
    </source>
</evidence>
<dbReference type="PANTHER" id="PTHR43566">
    <property type="entry name" value="CONSERVED PROTEIN"/>
    <property type="match status" value="1"/>
</dbReference>
<evidence type="ECO:0000259" key="1">
    <source>
        <dbReference type="Pfam" id="PF13173"/>
    </source>
</evidence>
<feature type="domain" description="DUF4143" evidence="2">
    <location>
        <begin position="201"/>
        <end position="366"/>
    </location>
</feature>
<keyword evidence="3" id="KW-0067">ATP-binding</keyword>